<evidence type="ECO:0000256" key="1">
    <source>
        <dbReference type="SAM" id="MobiDB-lite"/>
    </source>
</evidence>
<dbReference type="Proteomes" id="UP000199645">
    <property type="component" value="Unassembled WGS sequence"/>
</dbReference>
<feature type="transmembrane region" description="Helical" evidence="2">
    <location>
        <begin position="280"/>
        <end position="300"/>
    </location>
</feature>
<feature type="region of interest" description="Disordered" evidence="1">
    <location>
        <begin position="310"/>
        <end position="343"/>
    </location>
</feature>
<protein>
    <recommendedName>
        <fullName evidence="5">DUF4352 domain-containing protein</fullName>
    </recommendedName>
</protein>
<accession>A0A1I2I7U3</accession>
<feature type="compositionally biased region" description="Low complexity" evidence="1">
    <location>
        <begin position="258"/>
        <end position="270"/>
    </location>
</feature>
<organism evidence="3 4">
    <name type="scientific">Actinoplanes philippinensis</name>
    <dbReference type="NCBI Taxonomy" id="35752"/>
    <lineage>
        <taxon>Bacteria</taxon>
        <taxon>Bacillati</taxon>
        <taxon>Actinomycetota</taxon>
        <taxon>Actinomycetes</taxon>
        <taxon>Micromonosporales</taxon>
        <taxon>Micromonosporaceae</taxon>
        <taxon>Actinoplanes</taxon>
    </lineage>
</organism>
<gene>
    <name evidence="3" type="ORF">SAMN05421541_109276</name>
</gene>
<sequence>MLPAVIIKGIDLAADEPPARRRRAMVEAVIFGFAGLVFVFAPVVIAGEFDDFADRARRISGPDTDVPGMSPLLMAVPIGIGLLLVSLSVVLMLRMVRSAAWLDGTVAYVRGAFRTRSIDLSTAYVSAGTATRHEAAGRSHTAAGTVHHVAVREVPTLEAHDPVSGRKLTIHLCRPGGGAIPPYALRALADAMVRGRGRNGNDHDVHQLAHRLRRIVDGDRVTEQPADGGYGPYRTAADPWQGHAPQDPAGYGPGPAEPVTTGLGGTPTPVRRQTDTGLRVMVTMLAVLLLAGLGTAGAIYGSMLARGSGGTPAEAAGAASAKPTGGGGSPAEEKPAQQQKPSTLAAGKAVVVEYGGGTVRIKVDKIATHKSFCGSTGLPPDNGGYVTARISYEVISGATTISPLDFGFVDSDGTPYERVGAGFTGCGGSDLAVSGDQAAGAKVSGYVGFDAPAHGLITFGDRKRQAAWRVG</sequence>
<feature type="transmembrane region" description="Helical" evidence="2">
    <location>
        <begin position="69"/>
        <end position="93"/>
    </location>
</feature>
<keyword evidence="4" id="KW-1185">Reference proteome</keyword>
<feature type="region of interest" description="Disordered" evidence="1">
    <location>
        <begin position="237"/>
        <end position="271"/>
    </location>
</feature>
<evidence type="ECO:0000313" key="4">
    <source>
        <dbReference type="Proteomes" id="UP000199645"/>
    </source>
</evidence>
<keyword evidence="2" id="KW-1133">Transmembrane helix</keyword>
<feature type="transmembrane region" description="Helical" evidence="2">
    <location>
        <begin position="28"/>
        <end position="49"/>
    </location>
</feature>
<evidence type="ECO:0000313" key="3">
    <source>
        <dbReference type="EMBL" id="SFF36966.1"/>
    </source>
</evidence>
<keyword evidence="2" id="KW-0812">Transmembrane</keyword>
<name>A0A1I2I7U3_9ACTN</name>
<reference evidence="3 4" key="1">
    <citation type="submission" date="2016-10" db="EMBL/GenBank/DDBJ databases">
        <authorList>
            <person name="de Groot N.N."/>
        </authorList>
    </citation>
    <scope>NUCLEOTIDE SEQUENCE [LARGE SCALE GENOMIC DNA]</scope>
    <source>
        <strain evidence="3 4">DSM 43019</strain>
    </source>
</reference>
<evidence type="ECO:0000256" key="2">
    <source>
        <dbReference type="SAM" id="Phobius"/>
    </source>
</evidence>
<feature type="compositionally biased region" description="Low complexity" evidence="1">
    <location>
        <begin position="311"/>
        <end position="323"/>
    </location>
</feature>
<keyword evidence="2" id="KW-0472">Membrane</keyword>
<proteinExistence type="predicted"/>
<dbReference type="EMBL" id="FONV01000009">
    <property type="protein sequence ID" value="SFF36966.1"/>
    <property type="molecule type" value="Genomic_DNA"/>
</dbReference>
<evidence type="ECO:0008006" key="5">
    <source>
        <dbReference type="Google" id="ProtNLM"/>
    </source>
</evidence>
<dbReference type="AlphaFoldDB" id="A0A1I2I7U3"/>